<proteinExistence type="predicted"/>
<evidence type="ECO:0000256" key="1">
    <source>
        <dbReference type="SAM" id="MobiDB-lite"/>
    </source>
</evidence>
<feature type="domain" description="ITPR-interacting" evidence="2">
    <location>
        <begin position="198"/>
        <end position="344"/>
    </location>
</feature>
<evidence type="ECO:0000313" key="4">
    <source>
        <dbReference type="Proteomes" id="UP001217089"/>
    </source>
</evidence>
<feature type="compositionally biased region" description="Basic residues" evidence="1">
    <location>
        <begin position="402"/>
        <end position="415"/>
    </location>
</feature>
<protein>
    <recommendedName>
        <fullName evidence="2">ITPR-interacting domain-containing protein</fullName>
    </recommendedName>
</protein>
<dbReference type="Pfam" id="PF14722">
    <property type="entry name" value="KRAP_IP3R_bind"/>
    <property type="match status" value="1"/>
</dbReference>
<feature type="compositionally biased region" description="Low complexity" evidence="1">
    <location>
        <begin position="455"/>
        <end position="472"/>
    </location>
</feature>
<dbReference type="PANTHER" id="PTHR17469">
    <property type="entry name" value="SPERM SPECIFIC ANTIGEN 2-RELATED"/>
    <property type="match status" value="1"/>
</dbReference>
<dbReference type="InterPro" id="IPR043444">
    <property type="entry name" value="TESPA1-like"/>
</dbReference>
<feature type="compositionally biased region" description="Polar residues" evidence="1">
    <location>
        <begin position="40"/>
        <end position="81"/>
    </location>
</feature>
<name>A0ABQ9FVW4_TEGGR</name>
<keyword evidence="4" id="KW-1185">Reference proteome</keyword>
<gene>
    <name evidence="3" type="ORF">KUTeg_001714</name>
</gene>
<feature type="compositionally biased region" description="Polar residues" evidence="1">
    <location>
        <begin position="97"/>
        <end position="112"/>
    </location>
</feature>
<organism evidence="3 4">
    <name type="scientific">Tegillarca granosa</name>
    <name type="common">Malaysian cockle</name>
    <name type="synonym">Anadara granosa</name>
    <dbReference type="NCBI Taxonomy" id="220873"/>
    <lineage>
        <taxon>Eukaryota</taxon>
        <taxon>Metazoa</taxon>
        <taxon>Spiralia</taxon>
        <taxon>Lophotrochozoa</taxon>
        <taxon>Mollusca</taxon>
        <taxon>Bivalvia</taxon>
        <taxon>Autobranchia</taxon>
        <taxon>Pteriomorphia</taxon>
        <taxon>Arcoida</taxon>
        <taxon>Arcoidea</taxon>
        <taxon>Arcidae</taxon>
        <taxon>Tegillarca</taxon>
    </lineage>
</organism>
<dbReference type="PANTHER" id="PTHR17469:SF15">
    <property type="entry name" value="ITPR-INTERACTING DOMAIN-CONTAINING PROTEIN"/>
    <property type="match status" value="1"/>
</dbReference>
<dbReference type="InterPro" id="IPR029325">
    <property type="entry name" value="ITPR-bd"/>
</dbReference>
<feature type="region of interest" description="Disordered" evidence="1">
    <location>
        <begin position="375"/>
        <end position="435"/>
    </location>
</feature>
<evidence type="ECO:0000313" key="3">
    <source>
        <dbReference type="EMBL" id="KAJ8320127.1"/>
    </source>
</evidence>
<dbReference type="Proteomes" id="UP001217089">
    <property type="component" value="Unassembled WGS sequence"/>
</dbReference>
<dbReference type="EMBL" id="JARBDR010000141">
    <property type="protein sequence ID" value="KAJ8320127.1"/>
    <property type="molecule type" value="Genomic_DNA"/>
</dbReference>
<sequence>MFQTETGGTKNLITNQLTDCSCNTADIFQHQDTHLEHEGNTGTTTTDASGCQPSVNSAPSYSDVNGNLSQNSSSTHTNGHIRSSDSKSKAIKMPGLINTTEKGANSNCNESGETQEKEMQEFGDEIQSHNGTKSPVDKSDVDDVQIRVDNEEDIPLGSEAANYYQSSVPQGLNNGNGEYLTVGQAFDKRLSWLLGSNDQNSFGSDFSQNTATSTSSDKSLDMILMERKEDPEMILTNLGFGGGEGDGSTITRIPERFLSQPSYAEGIDLTTLIDDDENLGQILQAMAEGDESLDCNRMTEMSEMGNQNYGNPFSSVLTGMKFLSAFRNSQNPLTSTPNLSSEKKETDAEVMAHPSILHPLNRDWLAKQGYYEKSTAVPKNKSKSKSSTPKLFKAMSQDAAERRKRFHQSKSTKHYSLHDLQEMEEDDSESKASSAMTSFDREYQFRSFATTSMSCDSFDSSDSPVYSSPGRSSFRRNDSLIDDEEAPVFVNENIIPQQSNVTTATSKIAHLRKSQVERLMSSEEDDGDYNVLSPQSSLERTLTWQQLHSMSERSNTVTSDDQTANQNKENFESLVDENQNEPGFKKVNVTECGSEVHEPSGNIGRMESIQSDSSGFAEADMTADHFIPETVAHHRHLAEETRLAQYALQRYKTELNVLETNFLVSSHLVKDELVPEEREEIDEFQLILSEVRKEIVEMEHLLANRIGGLNVGNDNFSPLLMMDIIGKMTDLLKEQIFQQKVAVEKDSDDEDLAEPFRQKTHQVPWLPEVSEQLYEIQRSVCNPQTLQLEKGLNDSLQEMRQSILHEVRQELHDNTKWLQKQLQDKDRELNRLKMEVMSESIKKGQTRKKHYYESDV</sequence>
<comment type="caution">
    <text evidence="3">The sequence shown here is derived from an EMBL/GenBank/DDBJ whole genome shotgun (WGS) entry which is preliminary data.</text>
</comment>
<dbReference type="SMART" id="SM01257">
    <property type="entry name" value="KRAP_IP3R_bind"/>
    <property type="match status" value="1"/>
</dbReference>
<reference evidence="3 4" key="1">
    <citation type="submission" date="2022-12" db="EMBL/GenBank/DDBJ databases">
        <title>Chromosome-level genome of Tegillarca granosa.</title>
        <authorList>
            <person name="Kim J."/>
        </authorList>
    </citation>
    <scope>NUCLEOTIDE SEQUENCE [LARGE SCALE GENOMIC DNA]</scope>
    <source>
        <strain evidence="3">Teg-2019</strain>
        <tissue evidence="3">Adductor muscle</tissue>
    </source>
</reference>
<feature type="region of interest" description="Disordered" evidence="1">
    <location>
        <begin position="455"/>
        <end position="478"/>
    </location>
</feature>
<evidence type="ECO:0000259" key="2">
    <source>
        <dbReference type="SMART" id="SM01257"/>
    </source>
</evidence>
<feature type="region of interest" description="Disordered" evidence="1">
    <location>
        <begin position="36"/>
        <end position="122"/>
    </location>
</feature>
<accession>A0ABQ9FVW4</accession>